<gene>
    <name evidence="3" type="ORF">ACFQ2X_05895</name>
</gene>
<feature type="transmembrane region" description="Helical" evidence="1">
    <location>
        <begin position="106"/>
        <end position="123"/>
    </location>
</feature>
<dbReference type="InterPro" id="IPR058581">
    <property type="entry name" value="TM_HPP"/>
</dbReference>
<evidence type="ECO:0000256" key="1">
    <source>
        <dbReference type="SAM" id="Phobius"/>
    </source>
</evidence>
<dbReference type="Pfam" id="PF04982">
    <property type="entry name" value="TM_HPP"/>
    <property type="match status" value="1"/>
</dbReference>
<organism evidence="3 4">
    <name type="scientific">Microbulbifer celer</name>
    <dbReference type="NCBI Taxonomy" id="435905"/>
    <lineage>
        <taxon>Bacteria</taxon>
        <taxon>Pseudomonadati</taxon>
        <taxon>Pseudomonadota</taxon>
        <taxon>Gammaproteobacteria</taxon>
        <taxon>Cellvibrionales</taxon>
        <taxon>Microbulbiferaceae</taxon>
        <taxon>Microbulbifer</taxon>
    </lineage>
</organism>
<keyword evidence="1" id="KW-1133">Transmembrane helix</keyword>
<feature type="domain" description="HPP transmembrane region" evidence="2">
    <location>
        <begin position="18"/>
        <end position="180"/>
    </location>
</feature>
<sequence length="338" mass="36925">MATLIGESRAYLGIERNTTSHREKLLSALGAALAIVVVNWATQLSVQAGFINVGTSFFIIASMGASAVLLFAVPHGALSQPWQLVGGHLLSALIGVLCHRWIGIELIAAGAAVGLAVAGMYYLRCIHPPGGATALTAVTGGDAVYQLGFEFLLVPILTNVLLILMVALAFNGLFHWRRYPVHLGRRAKLSVSPEPVTREHEITQEDFAAAIQEQDSFVDITAEGLTELLELAKRHAERNITHPRSIVAGRCYSNGKLGKLWSVRQVVDESREPPPVRDRIIYKVLAGDGGYETGICLREEFRHWARFEVEFRNGHWIKAGESIDDVDEPVESRTTNAS</sequence>
<dbReference type="PANTHER" id="PTHR33741:SF5">
    <property type="entry name" value="TRANSMEMBRANE PROTEIN DDB_G0269096-RELATED"/>
    <property type="match status" value="1"/>
</dbReference>
<proteinExistence type="predicted"/>
<dbReference type="Proteomes" id="UP001597264">
    <property type="component" value="Unassembled WGS sequence"/>
</dbReference>
<keyword evidence="1" id="KW-0812">Transmembrane</keyword>
<comment type="caution">
    <text evidence="3">The sequence shown here is derived from an EMBL/GenBank/DDBJ whole genome shotgun (WGS) entry which is preliminary data.</text>
</comment>
<evidence type="ECO:0000313" key="3">
    <source>
        <dbReference type="EMBL" id="MFD1216122.1"/>
    </source>
</evidence>
<dbReference type="RefSeq" id="WP_230438233.1">
    <property type="nucleotide sequence ID" value="NZ_CP087715.1"/>
</dbReference>
<evidence type="ECO:0000313" key="4">
    <source>
        <dbReference type="Proteomes" id="UP001597264"/>
    </source>
</evidence>
<name>A0ABW3U6Q8_9GAMM</name>
<evidence type="ECO:0000259" key="2">
    <source>
        <dbReference type="Pfam" id="PF04982"/>
    </source>
</evidence>
<protein>
    <submittedName>
        <fullName evidence="3">HPP family protein</fullName>
    </submittedName>
</protein>
<feature type="transmembrane region" description="Helical" evidence="1">
    <location>
        <begin position="143"/>
        <end position="170"/>
    </location>
</feature>
<keyword evidence="1" id="KW-0472">Membrane</keyword>
<dbReference type="PANTHER" id="PTHR33741">
    <property type="entry name" value="TRANSMEMBRANE PROTEIN DDB_G0269096-RELATED"/>
    <property type="match status" value="1"/>
</dbReference>
<dbReference type="InterPro" id="IPR007065">
    <property type="entry name" value="HPP"/>
</dbReference>
<accession>A0ABW3U6Q8</accession>
<feature type="transmembrane region" description="Helical" evidence="1">
    <location>
        <begin position="49"/>
        <end position="74"/>
    </location>
</feature>
<keyword evidence="4" id="KW-1185">Reference proteome</keyword>
<dbReference type="EMBL" id="JBHTLR010000007">
    <property type="protein sequence ID" value="MFD1216122.1"/>
    <property type="molecule type" value="Genomic_DNA"/>
</dbReference>
<reference evidence="4" key="1">
    <citation type="journal article" date="2019" name="Int. J. Syst. Evol. Microbiol.">
        <title>The Global Catalogue of Microorganisms (GCM) 10K type strain sequencing project: providing services to taxonomists for standard genome sequencing and annotation.</title>
        <authorList>
            <consortium name="The Broad Institute Genomics Platform"/>
            <consortium name="The Broad Institute Genome Sequencing Center for Infectious Disease"/>
            <person name="Wu L."/>
            <person name="Ma J."/>
        </authorList>
    </citation>
    <scope>NUCLEOTIDE SEQUENCE [LARGE SCALE GENOMIC DNA]</scope>
    <source>
        <strain evidence="4">CCUG 54356</strain>
    </source>
</reference>
<feature type="transmembrane region" description="Helical" evidence="1">
    <location>
        <begin position="25"/>
        <end position="42"/>
    </location>
</feature>